<accession>A0A2U3P5B0</accession>
<evidence type="ECO:0000256" key="1">
    <source>
        <dbReference type="SAM" id="MobiDB-lite"/>
    </source>
</evidence>
<name>A0A2U3P5B0_9MYCO</name>
<dbReference type="EMBL" id="FUEZ01000003">
    <property type="protein sequence ID" value="SPM38954.1"/>
    <property type="molecule type" value="Genomic_DNA"/>
</dbReference>
<feature type="region of interest" description="Disordered" evidence="1">
    <location>
        <begin position="23"/>
        <end position="44"/>
    </location>
</feature>
<evidence type="ECO:0008006" key="5">
    <source>
        <dbReference type="Google" id="ProtNLM"/>
    </source>
</evidence>
<dbReference type="RefSeq" id="WP_077077830.1">
    <property type="nucleotide sequence ID" value="NZ_FUEZ01000003.1"/>
</dbReference>
<proteinExistence type="predicted"/>
<sequence>MRISAIAACALTVGALAVPPTAVADTGLPPMTPTNGGPIIGGGGNAQAMSQQLKSLNDAGVQEVDGPDAAQFITAAAGIANRDLAGPFMAFQRALSCQQNNAGFGARAYRRNDGQWGGAMVVIPKSAYPDTAAMKACIMTNWRRPSAGSTTAACNSGWTYPPQQFNNKGGDYSVLLAGTNSEFCAKLNGNYQGTASPWP</sequence>
<gene>
    <name evidence="3" type="ORF">MNAB215_1135</name>
</gene>
<keyword evidence="2" id="KW-0732">Signal</keyword>
<organism evidence="3 4">
    <name type="scientific">Mycobacterium numidiamassiliense</name>
    <dbReference type="NCBI Taxonomy" id="1841861"/>
    <lineage>
        <taxon>Bacteria</taxon>
        <taxon>Bacillati</taxon>
        <taxon>Actinomycetota</taxon>
        <taxon>Actinomycetes</taxon>
        <taxon>Mycobacteriales</taxon>
        <taxon>Mycobacteriaceae</taxon>
        <taxon>Mycobacterium</taxon>
    </lineage>
</organism>
<dbReference type="STRING" id="1841861.GCA_900157365_05338"/>
<reference evidence="3 4" key="1">
    <citation type="submission" date="2017-01" db="EMBL/GenBank/DDBJ databases">
        <authorList>
            <consortium name="Urmite Genomes"/>
        </authorList>
    </citation>
    <scope>NUCLEOTIDE SEQUENCE [LARGE SCALE GENOMIC DNA]</scope>
    <source>
        <strain evidence="3 4">AB215</strain>
    </source>
</reference>
<dbReference type="OrthoDB" id="4750830at2"/>
<feature type="signal peptide" evidence="2">
    <location>
        <begin position="1"/>
        <end position="24"/>
    </location>
</feature>
<protein>
    <recommendedName>
        <fullName evidence="5">Secreted protein</fullName>
    </recommendedName>
</protein>
<evidence type="ECO:0000313" key="4">
    <source>
        <dbReference type="Proteomes" id="UP000240424"/>
    </source>
</evidence>
<keyword evidence="4" id="KW-1185">Reference proteome</keyword>
<evidence type="ECO:0000313" key="3">
    <source>
        <dbReference type="EMBL" id="SPM38954.1"/>
    </source>
</evidence>
<dbReference type="AlphaFoldDB" id="A0A2U3P5B0"/>
<feature type="chain" id="PRO_5015625223" description="Secreted protein" evidence="2">
    <location>
        <begin position="25"/>
        <end position="199"/>
    </location>
</feature>
<evidence type="ECO:0000256" key="2">
    <source>
        <dbReference type="SAM" id="SignalP"/>
    </source>
</evidence>
<dbReference type="Proteomes" id="UP000240424">
    <property type="component" value="Unassembled WGS sequence"/>
</dbReference>